<dbReference type="EMBL" id="RCMK01000937">
    <property type="protein sequence ID" value="KAG2907051.1"/>
    <property type="molecule type" value="Genomic_DNA"/>
</dbReference>
<dbReference type="AlphaFoldDB" id="A0A8T1BV12"/>
<accession>A0A8T1BV12</accession>
<evidence type="ECO:0000313" key="1">
    <source>
        <dbReference type="EMBL" id="KAG2907051.1"/>
    </source>
</evidence>
<name>A0A8T1BV12_9STRA</name>
<reference evidence="1" key="1">
    <citation type="submission" date="2018-10" db="EMBL/GenBank/DDBJ databases">
        <title>Effector identification in a new, highly contiguous assembly of the strawberry crown rot pathogen Phytophthora cactorum.</title>
        <authorList>
            <person name="Armitage A.D."/>
            <person name="Nellist C.F."/>
            <person name="Bates H."/>
            <person name="Vickerstaff R.J."/>
            <person name="Harrison R.J."/>
        </authorList>
    </citation>
    <scope>NUCLEOTIDE SEQUENCE</scope>
    <source>
        <strain evidence="1">4040</strain>
    </source>
</reference>
<comment type="caution">
    <text evidence="1">The sequence shown here is derived from an EMBL/GenBank/DDBJ whole genome shotgun (WGS) entry which is preliminary data.</text>
</comment>
<sequence length="67" mass="7682">MIVRFFDLLSPHLYYLCVEQSARSDTMKKMVLSGHAFGCYPAARYTVDLTFQHSNMPSGTQAERAEY</sequence>
<dbReference type="Proteomes" id="UP000736787">
    <property type="component" value="Unassembled WGS sequence"/>
</dbReference>
<gene>
    <name evidence="1" type="ORF">PC117_g20322</name>
</gene>
<proteinExistence type="predicted"/>
<evidence type="ECO:0000313" key="2">
    <source>
        <dbReference type="Proteomes" id="UP000736787"/>
    </source>
</evidence>
<protein>
    <submittedName>
        <fullName evidence="1">Uncharacterized protein</fullName>
    </submittedName>
</protein>
<organism evidence="1 2">
    <name type="scientific">Phytophthora cactorum</name>
    <dbReference type="NCBI Taxonomy" id="29920"/>
    <lineage>
        <taxon>Eukaryota</taxon>
        <taxon>Sar</taxon>
        <taxon>Stramenopiles</taxon>
        <taxon>Oomycota</taxon>
        <taxon>Peronosporomycetes</taxon>
        <taxon>Peronosporales</taxon>
        <taxon>Peronosporaceae</taxon>
        <taxon>Phytophthora</taxon>
    </lineage>
</organism>